<comment type="caution">
    <text evidence="1">The sequence shown here is derived from an EMBL/GenBank/DDBJ whole genome shotgun (WGS) entry which is preliminary data.</text>
</comment>
<dbReference type="AlphaFoldDB" id="C4FLC2"/>
<name>C4FLC2_9AQUI</name>
<sequence length="57" mass="6774">MLRDSSKNQHLYSAASEEYHIFSFQVKRPKEEIFQLYSLRITGKDKLTKILEQSLLN</sequence>
<keyword evidence="2" id="KW-1185">Reference proteome</keyword>
<accession>C4FLC2</accession>
<organism evidence="1 2">
    <name type="scientific">Sulfurihydrogenibium yellowstonense SS-5</name>
    <dbReference type="NCBI Taxonomy" id="432331"/>
    <lineage>
        <taxon>Bacteria</taxon>
        <taxon>Pseudomonadati</taxon>
        <taxon>Aquificota</taxon>
        <taxon>Aquificia</taxon>
        <taxon>Aquificales</taxon>
        <taxon>Hydrogenothermaceae</taxon>
        <taxon>Sulfurihydrogenibium</taxon>
    </lineage>
</organism>
<proteinExistence type="predicted"/>
<protein>
    <submittedName>
        <fullName evidence="1">Uncharacterized protein</fullName>
    </submittedName>
</protein>
<evidence type="ECO:0000313" key="2">
    <source>
        <dbReference type="Proteomes" id="UP000005540"/>
    </source>
</evidence>
<dbReference type="Proteomes" id="UP000005540">
    <property type="component" value="Unassembled WGS sequence"/>
</dbReference>
<dbReference type="EMBL" id="ABZS01000147">
    <property type="protein sequence ID" value="EEP60126.1"/>
    <property type="molecule type" value="Genomic_DNA"/>
</dbReference>
<evidence type="ECO:0000313" key="1">
    <source>
        <dbReference type="EMBL" id="EEP60126.1"/>
    </source>
</evidence>
<reference evidence="1 2" key="1">
    <citation type="submission" date="2009-04" db="EMBL/GenBank/DDBJ databases">
        <authorList>
            <person name="Reysenbach A.-L."/>
            <person name="Heidelberg J.F."/>
            <person name="Nelson W.C."/>
        </authorList>
    </citation>
    <scope>NUCLEOTIDE SEQUENCE [LARGE SCALE GENOMIC DNA]</scope>
    <source>
        <strain evidence="1 2">SS-5</strain>
    </source>
</reference>
<gene>
    <name evidence="1" type="ORF">SULYE_1376</name>
</gene>